<dbReference type="Proteomes" id="UP000474957">
    <property type="component" value="Unassembled WGS sequence"/>
</dbReference>
<dbReference type="SUPFAM" id="SSF52540">
    <property type="entry name" value="P-loop containing nucleoside triphosphate hydrolases"/>
    <property type="match status" value="1"/>
</dbReference>
<gene>
    <name evidence="1" type="ORF">GE300_09355</name>
</gene>
<dbReference type="EMBL" id="WIND01000005">
    <property type="protein sequence ID" value="MSU89820.1"/>
    <property type="molecule type" value="Genomic_DNA"/>
</dbReference>
<proteinExistence type="predicted"/>
<organism evidence="1 2">
    <name type="scientific">Halovulum marinum</name>
    <dbReference type="NCBI Taxonomy" id="2662447"/>
    <lineage>
        <taxon>Bacteria</taxon>
        <taxon>Pseudomonadati</taxon>
        <taxon>Pseudomonadota</taxon>
        <taxon>Alphaproteobacteria</taxon>
        <taxon>Rhodobacterales</taxon>
        <taxon>Paracoccaceae</taxon>
        <taxon>Halovulum</taxon>
    </lineage>
</organism>
<dbReference type="AlphaFoldDB" id="A0A6L5Z186"/>
<accession>A0A6L5Z186</accession>
<sequence length="267" mass="29093">MKRRIVLHIGMERTGTSALQRFLARNRAALRLMGVRYPRPKSGAPEKHQDLVRAIAAEAPGDAPGAAAELIAGYTERVRAPVTVLSAEGLSAPDPVYARALAPLAERFDVRVVVCLRRQDEWALSAYRQVVLDPAVAEARPVAAWLQDPRTRARLDYAAMLAWWEDAFGPENIRLMRYPHDLPLVPGFLAAADLPAPAGLLPHRSLRVNGTTGEAGLLQALARNGAAPELPDLDQAARDALLEDLRPGNNAIRERYLPEACTLFGVA</sequence>
<name>A0A6L5Z186_9RHOB</name>
<keyword evidence="2" id="KW-1185">Reference proteome</keyword>
<protein>
    <recommendedName>
        <fullName evidence="3">Sulfotransferase family protein</fullName>
    </recommendedName>
</protein>
<reference evidence="1 2" key="1">
    <citation type="submission" date="2019-10" db="EMBL/GenBank/DDBJ databases">
        <title>Cognatihalovulum marinum gen. nov. sp. nov., a new member of the family Rhodobacteraceae isolated from deep seawater of the Northwest Indian Ocean.</title>
        <authorList>
            <person name="Ruan C."/>
            <person name="Wang J."/>
            <person name="Zheng X."/>
            <person name="Song L."/>
            <person name="Zhu Y."/>
            <person name="Huang Y."/>
            <person name="Lu Z."/>
            <person name="Du W."/>
            <person name="Huang L."/>
            <person name="Dai X."/>
        </authorList>
    </citation>
    <scope>NUCLEOTIDE SEQUENCE [LARGE SCALE GENOMIC DNA]</scope>
    <source>
        <strain evidence="1 2">2CG4</strain>
    </source>
</reference>
<evidence type="ECO:0000313" key="2">
    <source>
        <dbReference type="Proteomes" id="UP000474957"/>
    </source>
</evidence>
<evidence type="ECO:0000313" key="1">
    <source>
        <dbReference type="EMBL" id="MSU89820.1"/>
    </source>
</evidence>
<dbReference type="RefSeq" id="WP_154446296.1">
    <property type="nucleotide sequence ID" value="NZ_WIND01000005.1"/>
</dbReference>
<dbReference type="InterPro" id="IPR027417">
    <property type="entry name" value="P-loop_NTPase"/>
</dbReference>
<comment type="caution">
    <text evidence="1">The sequence shown here is derived from an EMBL/GenBank/DDBJ whole genome shotgun (WGS) entry which is preliminary data.</text>
</comment>
<evidence type="ECO:0008006" key="3">
    <source>
        <dbReference type="Google" id="ProtNLM"/>
    </source>
</evidence>
<dbReference type="Gene3D" id="3.40.50.300">
    <property type="entry name" value="P-loop containing nucleotide triphosphate hydrolases"/>
    <property type="match status" value="1"/>
</dbReference>